<evidence type="ECO:0000313" key="4">
    <source>
        <dbReference type="Proteomes" id="UP000095751"/>
    </source>
</evidence>
<feature type="compositionally biased region" description="Polar residues" evidence="2">
    <location>
        <begin position="12"/>
        <end position="22"/>
    </location>
</feature>
<dbReference type="Proteomes" id="UP000095751">
    <property type="component" value="Unassembled WGS sequence"/>
</dbReference>
<evidence type="ECO:0000256" key="2">
    <source>
        <dbReference type="SAM" id="MobiDB-lite"/>
    </source>
</evidence>
<feature type="coiled-coil region" evidence="1">
    <location>
        <begin position="280"/>
        <end position="328"/>
    </location>
</feature>
<feature type="compositionally biased region" description="Low complexity" evidence="2">
    <location>
        <begin position="446"/>
        <end position="460"/>
    </location>
</feature>
<proteinExistence type="predicted"/>
<protein>
    <submittedName>
        <fullName evidence="3">Uncharacterized protein</fullName>
    </submittedName>
</protein>
<feature type="compositionally biased region" description="Polar residues" evidence="2">
    <location>
        <begin position="556"/>
        <end position="575"/>
    </location>
</feature>
<keyword evidence="1" id="KW-0175">Coiled coil</keyword>
<sequence>MLETSQEEVDESATTNVSSTNNRENREPAWKKMLQAATAEQEQLMGQMINLQKAQIESSPRNTATTNASRIQKSGQSEKVNPESSVKVNDDDLNLSTVSSSTPLIQKLSSRNTKLQNEWQSQQVENVKLQDKMNSIQAKVYDQQKQWEQDQDDLFSPTRSKTKIPRWTGSSAGGGGDGGTAVAVMTPTTLSSKMHKTTDWVSPTNKSLQHQQQQELLESNNKMRNLQAQIEESKKVQQSQKDELDDYKNRLQKRDLQHHDLLFQYETEKKSWQDSTKEINSKHESEIRSCQNDMEDARDMLHQQINANQDLREENQKLKSSTNLLKDEFHCYTKELEGLHEEELEAWKSKVNDQDQHIEMEISNNTDLKTQLEEAHARYVHLERKHDTEVKEWKLLLDADINKKALNESATRNMIGGAGLEILSPIRKASSTRQQQNIYGDNSGDSYSSAVSVESAPSESMGKIDELMDELEEMDLERTAILNEINCNDNIQAESEDSPSAFPSAAAAAAAATTMIRTDAKSPESKEEELQSLLDNTDGYFNDADDEDPSKPIESPANSANGNGEETNASNTMSDSVVLDETLTLLNNLKDMMTCQGEGNEYETDVLERLEVLSELMQDQSGYQSLLSSVLHQDVSGTQHDDDASGGKGSFEISTSNANDTSWISTLKAAAEENPWPALVAELRSRCEFLERDRDEVTRITDKILEMERSSHKVELDAAVATTERKANENLHQVQLETNREMNSIYRNMCLQCQKKVYM</sequence>
<keyword evidence="4" id="KW-1185">Reference proteome</keyword>
<dbReference type="EMBL" id="KV784358">
    <property type="protein sequence ID" value="OEU16173.1"/>
    <property type="molecule type" value="Genomic_DNA"/>
</dbReference>
<name>A0A1E7FEF5_9STRA</name>
<reference evidence="3 4" key="1">
    <citation type="submission" date="2016-09" db="EMBL/GenBank/DDBJ databases">
        <title>Extensive genetic diversity and differential bi-allelic expression allows diatom success in the polar Southern Ocean.</title>
        <authorList>
            <consortium name="DOE Joint Genome Institute"/>
            <person name="Mock T."/>
            <person name="Otillar R.P."/>
            <person name="Strauss J."/>
            <person name="Dupont C."/>
            <person name="Frickenhaus S."/>
            <person name="Maumus F."/>
            <person name="Mcmullan M."/>
            <person name="Sanges R."/>
            <person name="Schmutz J."/>
            <person name="Toseland A."/>
            <person name="Valas R."/>
            <person name="Veluchamy A."/>
            <person name="Ward B.J."/>
            <person name="Allen A."/>
            <person name="Barry K."/>
            <person name="Falciatore A."/>
            <person name="Ferrante M."/>
            <person name="Fortunato A.E."/>
            <person name="Gloeckner G."/>
            <person name="Gruber A."/>
            <person name="Hipkin R."/>
            <person name="Janech M."/>
            <person name="Kroth P."/>
            <person name="Leese F."/>
            <person name="Lindquist E."/>
            <person name="Lyon B.R."/>
            <person name="Martin J."/>
            <person name="Mayer C."/>
            <person name="Parker M."/>
            <person name="Quesneville H."/>
            <person name="Raymond J."/>
            <person name="Uhlig C."/>
            <person name="Valentin K.U."/>
            <person name="Worden A.Z."/>
            <person name="Armbrust E.V."/>
            <person name="Bowler C."/>
            <person name="Green B."/>
            <person name="Moulton V."/>
            <person name="Van Oosterhout C."/>
            <person name="Grigoriev I."/>
        </authorList>
    </citation>
    <scope>NUCLEOTIDE SEQUENCE [LARGE SCALE GENOMIC DNA]</scope>
    <source>
        <strain evidence="3 4">CCMP1102</strain>
    </source>
</reference>
<evidence type="ECO:0000313" key="3">
    <source>
        <dbReference type="EMBL" id="OEU16173.1"/>
    </source>
</evidence>
<organism evidence="3 4">
    <name type="scientific">Fragilariopsis cylindrus CCMP1102</name>
    <dbReference type="NCBI Taxonomy" id="635003"/>
    <lineage>
        <taxon>Eukaryota</taxon>
        <taxon>Sar</taxon>
        <taxon>Stramenopiles</taxon>
        <taxon>Ochrophyta</taxon>
        <taxon>Bacillariophyta</taxon>
        <taxon>Bacillariophyceae</taxon>
        <taxon>Bacillariophycidae</taxon>
        <taxon>Bacillariales</taxon>
        <taxon>Bacillariaceae</taxon>
        <taxon>Fragilariopsis</taxon>
    </lineage>
</organism>
<dbReference type="KEGG" id="fcy:FRACYDRAFT_238761"/>
<feature type="compositionally biased region" description="Polar residues" evidence="2">
    <location>
        <begin position="433"/>
        <end position="445"/>
    </location>
</feature>
<feature type="region of interest" description="Disordered" evidence="2">
    <location>
        <begin position="634"/>
        <end position="655"/>
    </location>
</feature>
<feature type="region of interest" description="Disordered" evidence="2">
    <location>
        <begin position="51"/>
        <end position="92"/>
    </location>
</feature>
<accession>A0A1E7FEF5</accession>
<dbReference type="InParanoid" id="A0A1E7FEF5"/>
<feature type="compositionally biased region" description="Acidic residues" evidence="2">
    <location>
        <begin position="1"/>
        <end position="11"/>
    </location>
</feature>
<feature type="region of interest" description="Disordered" evidence="2">
    <location>
        <begin position="433"/>
        <end position="462"/>
    </location>
</feature>
<feature type="region of interest" description="Disordered" evidence="2">
    <location>
        <begin position="193"/>
        <end position="215"/>
    </location>
</feature>
<feature type="region of interest" description="Disordered" evidence="2">
    <location>
        <begin position="1"/>
        <end position="36"/>
    </location>
</feature>
<dbReference type="AlphaFoldDB" id="A0A1E7FEF5"/>
<gene>
    <name evidence="3" type="ORF">FRACYDRAFT_238761</name>
</gene>
<feature type="region of interest" description="Disordered" evidence="2">
    <location>
        <begin position="537"/>
        <end position="576"/>
    </location>
</feature>
<dbReference type="OrthoDB" id="10635769at2759"/>
<feature type="region of interest" description="Disordered" evidence="2">
    <location>
        <begin position="148"/>
        <end position="179"/>
    </location>
</feature>
<feature type="compositionally biased region" description="Polar residues" evidence="2">
    <location>
        <begin position="51"/>
        <end position="87"/>
    </location>
</feature>
<evidence type="ECO:0000256" key="1">
    <source>
        <dbReference type="SAM" id="Coils"/>
    </source>
</evidence>